<feature type="domain" description="Bacterial sugar transferase" evidence="2">
    <location>
        <begin position="11"/>
        <end position="58"/>
    </location>
</feature>
<keyword evidence="1" id="KW-1133">Transmembrane helix</keyword>
<sequence length="58" mass="6410">MRWVQLLLKGGLDLIAGAFGFFVLAIPSAIIAIAIKLNSNGSVFFRQERVEKNGRSFK</sequence>
<gene>
    <name evidence="3" type="ORF">S01H1_48903</name>
</gene>
<name>X0W013_9ZZZZ</name>
<keyword evidence="1" id="KW-0472">Membrane</keyword>
<dbReference type="InterPro" id="IPR003362">
    <property type="entry name" value="Bact_transf"/>
</dbReference>
<evidence type="ECO:0000313" key="3">
    <source>
        <dbReference type="EMBL" id="GAG17973.1"/>
    </source>
</evidence>
<dbReference type="Pfam" id="PF02397">
    <property type="entry name" value="Bac_transf"/>
    <property type="match status" value="1"/>
</dbReference>
<evidence type="ECO:0000259" key="2">
    <source>
        <dbReference type="Pfam" id="PF02397"/>
    </source>
</evidence>
<organism evidence="3">
    <name type="scientific">marine sediment metagenome</name>
    <dbReference type="NCBI Taxonomy" id="412755"/>
    <lineage>
        <taxon>unclassified sequences</taxon>
        <taxon>metagenomes</taxon>
        <taxon>ecological metagenomes</taxon>
    </lineage>
</organism>
<dbReference type="AlphaFoldDB" id="X0W013"/>
<accession>X0W013</accession>
<dbReference type="EMBL" id="BARS01031424">
    <property type="protein sequence ID" value="GAG17973.1"/>
    <property type="molecule type" value="Genomic_DNA"/>
</dbReference>
<feature type="non-terminal residue" evidence="3">
    <location>
        <position position="58"/>
    </location>
</feature>
<keyword evidence="1" id="KW-0812">Transmembrane</keyword>
<proteinExistence type="predicted"/>
<feature type="transmembrane region" description="Helical" evidence="1">
    <location>
        <begin position="12"/>
        <end position="35"/>
    </location>
</feature>
<protein>
    <recommendedName>
        <fullName evidence="2">Bacterial sugar transferase domain-containing protein</fullName>
    </recommendedName>
</protein>
<reference evidence="3" key="1">
    <citation type="journal article" date="2014" name="Front. Microbiol.">
        <title>High frequency of phylogenetically diverse reductive dehalogenase-homologous genes in deep subseafloor sedimentary metagenomes.</title>
        <authorList>
            <person name="Kawai M."/>
            <person name="Futagami T."/>
            <person name="Toyoda A."/>
            <person name="Takaki Y."/>
            <person name="Nishi S."/>
            <person name="Hori S."/>
            <person name="Arai W."/>
            <person name="Tsubouchi T."/>
            <person name="Morono Y."/>
            <person name="Uchiyama I."/>
            <person name="Ito T."/>
            <person name="Fujiyama A."/>
            <person name="Inagaki F."/>
            <person name="Takami H."/>
        </authorList>
    </citation>
    <scope>NUCLEOTIDE SEQUENCE</scope>
    <source>
        <strain evidence="3">Expedition CK06-06</strain>
    </source>
</reference>
<evidence type="ECO:0000256" key="1">
    <source>
        <dbReference type="SAM" id="Phobius"/>
    </source>
</evidence>
<comment type="caution">
    <text evidence="3">The sequence shown here is derived from an EMBL/GenBank/DDBJ whole genome shotgun (WGS) entry which is preliminary data.</text>
</comment>